<dbReference type="InterPro" id="IPR056813">
    <property type="entry name" value="GIL1_IRKI_C"/>
</dbReference>
<organism evidence="4 5">
    <name type="scientific">Nepenthes gracilis</name>
    <name type="common">Slender pitcher plant</name>
    <dbReference type="NCBI Taxonomy" id="150966"/>
    <lineage>
        <taxon>Eukaryota</taxon>
        <taxon>Viridiplantae</taxon>
        <taxon>Streptophyta</taxon>
        <taxon>Embryophyta</taxon>
        <taxon>Tracheophyta</taxon>
        <taxon>Spermatophyta</taxon>
        <taxon>Magnoliopsida</taxon>
        <taxon>eudicotyledons</taxon>
        <taxon>Gunneridae</taxon>
        <taxon>Pentapetalae</taxon>
        <taxon>Caryophyllales</taxon>
        <taxon>Nepenthaceae</taxon>
        <taxon>Nepenthes</taxon>
    </lineage>
</organism>
<dbReference type="InterPro" id="IPR040225">
    <property type="entry name" value="GIL1-like"/>
</dbReference>
<dbReference type="AlphaFoldDB" id="A0AAD3RYF7"/>
<dbReference type="GO" id="GO:0009639">
    <property type="term" value="P:response to red or far red light"/>
    <property type="evidence" value="ECO:0007669"/>
    <property type="project" value="InterPro"/>
</dbReference>
<evidence type="ECO:0000259" key="2">
    <source>
        <dbReference type="Pfam" id="PF04859"/>
    </source>
</evidence>
<proteinExistence type="predicted"/>
<accession>A0AAD3RYF7</accession>
<dbReference type="Pfam" id="PF24994">
    <property type="entry name" value="GIL1_IRKI_C"/>
    <property type="match status" value="1"/>
</dbReference>
<keyword evidence="1" id="KW-0175">Coiled coil</keyword>
<protein>
    <recommendedName>
        <fullName evidence="6">DUF641 domain-containing protein</fullName>
    </recommendedName>
</protein>
<feature type="domain" description="DUF641" evidence="2">
    <location>
        <begin position="93"/>
        <end position="221"/>
    </location>
</feature>
<evidence type="ECO:0000256" key="1">
    <source>
        <dbReference type="SAM" id="Coils"/>
    </source>
</evidence>
<gene>
    <name evidence="4" type="ORF">Nepgr_002444</name>
</gene>
<evidence type="ECO:0008006" key="6">
    <source>
        <dbReference type="Google" id="ProtNLM"/>
    </source>
</evidence>
<dbReference type="Pfam" id="PF04859">
    <property type="entry name" value="DUF641"/>
    <property type="match status" value="1"/>
</dbReference>
<dbReference type="Proteomes" id="UP001279734">
    <property type="component" value="Unassembled WGS sequence"/>
</dbReference>
<dbReference type="EMBL" id="BSYO01000002">
    <property type="protein sequence ID" value="GMH00605.1"/>
    <property type="molecule type" value="Genomic_DNA"/>
</dbReference>
<dbReference type="PANTHER" id="PTHR31161">
    <property type="entry name" value="PROTEIN GRAVITROPIC IN THE LIGHT 1"/>
    <property type="match status" value="1"/>
</dbReference>
<evidence type="ECO:0000259" key="3">
    <source>
        <dbReference type="Pfam" id="PF24994"/>
    </source>
</evidence>
<feature type="coiled-coil region" evidence="1">
    <location>
        <begin position="181"/>
        <end position="208"/>
    </location>
</feature>
<feature type="domain" description="GIL1/IRKI C-terminal" evidence="3">
    <location>
        <begin position="420"/>
        <end position="471"/>
    </location>
</feature>
<dbReference type="GO" id="GO:0009959">
    <property type="term" value="P:negative gravitropism"/>
    <property type="evidence" value="ECO:0007669"/>
    <property type="project" value="InterPro"/>
</dbReference>
<evidence type="ECO:0000313" key="5">
    <source>
        <dbReference type="Proteomes" id="UP001279734"/>
    </source>
</evidence>
<reference evidence="4" key="1">
    <citation type="submission" date="2023-05" db="EMBL/GenBank/DDBJ databases">
        <title>Nepenthes gracilis genome sequencing.</title>
        <authorList>
            <person name="Fukushima K."/>
        </authorList>
    </citation>
    <scope>NUCLEOTIDE SEQUENCE</scope>
    <source>
        <strain evidence="4">SING2019-196</strain>
    </source>
</reference>
<keyword evidence="5" id="KW-1185">Reference proteome</keyword>
<dbReference type="InterPro" id="IPR006943">
    <property type="entry name" value="DUF641_pln"/>
</dbReference>
<evidence type="ECO:0000313" key="4">
    <source>
        <dbReference type="EMBL" id="GMH00605.1"/>
    </source>
</evidence>
<comment type="caution">
    <text evidence="4">The sequence shown here is derived from an EMBL/GenBank/DDBJ whole genome shotgun (WGS) entry which is preliminary data.</text>
</comment>
<name>A0AAD3RYF7_NEPGR</name>
<sequence length="479" mass="54272">MPEMEGSTKAPHISQMFQKFALSFKSKAFELFADEDQSSATNAAAVESETFSLLDSAEEFIAGQKVVVIKPDSPLPPASPSHQEAASQKGVDNSQFNQTLITSLFATISSFEASYLQLQTAHVPFDEEGIRLADKALVSHLQTMSEFKQLYKNYYQNPNFCVEFSTGSCLEFQVNENQGKLRALKSVFNRLQSEIDVKDEEVSCLRRKLEEVHKLNSKLSKTSSNQDDEVLLTVKVFNAMLCDAFRLVHKFTKLLIDLMRKTDWDLDLAASSLYSGVDYAKKGHNRYAFLSYVFLRMLQGFDLESFGMRENGIVCNGNISNFDGRKNSLLKQLVDHLSNSPTEILRKNPDSEFSRFCEGKYQQLIHPTMESSIFIGLEEKQAVMKSWKSLSVFYELFVKMTSSIWTLHKLAFSFDPPVEIFQVERGAEFSIVYMEDVTGRYKLPSKMRPKVGFTVVPGFKINQTVIQSQVYLTGMKCTG</sequence>